<dbReference type="FunFam" id="3.90.1530.30:FF:000001">
    <property type="entry name" value="Chromosome partitioning protein ParB"/>
    <property type="match status" value="1"/>
</dbReference>
<evidence type="ECO:0000256" key="3">
    <source>
        <dbReference type="ARBA" id="ARBA00023125"/>
    </source>
</evidence>
<dbReference type="InterPro" id="IPR003115">
    <property type="entry name" value="ParB_N"/>
</dbReference>
<dbReference type="GO" id="GO:0005694">
    <property type="term" value="C:chromosome"/>
    <property type="evidence" value="ECO:0007669"/>
    <property type="project" value="TreeGrafter"/>
</dbReference>
<protein>
    <submittedName>
        <fullName evidence="5">Putative chromosome-partitioning protein ParB</fullName>
    </submittedName>
</protein>
<comment type="caution">
    <text evidence="5">The sequence shown here is derived from an EMBL/GenBank/DDBJ whole genome shotgun (WGS) entry which is preliminary data.</text>
</comment>
<sequence>MQEETTKENRDDLREVLLSQIQINPYQPRREFKKEELQELADSIKAVGIIHPPLVRMLGDSEKYELIAGERRFRASQIAGLKSIPVLVRKTSYAQSAQAALIENIQRIDLNPLEIAKALKQLMDDFNFSQERLSQQIGKKRSTVANYLRLLTLPMTIQTSIWQGAISMGHAKAILALESEDKQKLLHDLILRDTLNVREAEQAAARINQKAKKQQLSYVTRDFYLEQLAEKIQQNLGTKVVIQGKGKKGRISIDYYNLDDLDRLLDIFGIKD</sequence>
<accession>A0A0C1JVC5</accession>
<gene>
    <name evidence="5" type="primary">parB</name>
    <name evidence="5" type="ORF">DB44_AL00600</name>
</gene>
<dbReference type="GO" id="GO:0007059">
    <property type="term" value="P:chromosome segregation"/>
    <property type="evidence" value="ECO:0007669"/>
    <property type="project" value="UniProtKB-KW"/>
</dbReference>
<dbReference type="PATRIC" id="fig|362787.3.peg.93"/>
<evidence type="ECO:0000313" key="6">
    <source>
        <dbReference type="Proteomes" id="UP000031465"/>
    </source>
</evidence>
<dbReference type="Pfam" id="PF17762">
    <property type="entry name" value="HTH_ParB"/>
    <property type="match status" value="1"/>
</dbReference>
<dbReference type="CDD" id="cd16393">
    <property type="entry name" value="SPO0J_N"/>
    <property type="match status" value="1"/>
</dbReference>
<evidence type="ECO:0000256" key="2">
    <source>
        <dbReference type="ARBA" id="ARBA00022829"/>
    </source>
</evidence>
<dbReference type="InterPro" id="IPR050336">
    <property type="entry name" value="Chromosome_partition/occlusion"/>
</dbReference>
<dbReference type="RefSeq" id="WP_039355854.1">
    <property type="nucleotide sequence ID" value="NZ_JSAN01000011.1"/>
</dbReference>
<dbReference type="Gene3D" id="3.90.1530.30">
    <property type="match status" value="1"/>
</dbReference>
<dbReference type="SUPFAM" id="SSF109709">
    <property type="entry name" value="KorB DNA-binding domain-like"/>
    <property type="match status" value="1"/>
</dbReference>
<dbReference type="Proteomes" id="UP000031465">
    <property type="component" value="Unassembled WGS sequence"/>
</dbReference>
<reference evidence="5 6" key="1">
    <citation type="journal article" date="2014" name="Mol. Biol. Evol.">
        <title>Massive expansion of Ubiquitination-related gene families within the Chlamydiae.</title>
        <authorList>
            <person name="Domman D."/>
            <person name="Collingro A."/>
            <person name="Lagkouvardos I."/>
            <person name="Gehre L."/>
            <person name="Weinmaier T."/>
            <person name="Rattei T."/>
            <person name="Subtil A."/>
            <person name="Horn M."/>
        </authorList>
    </citation>
    <scope>NUCLEOTIDE SEQUENCE [LARGE SCALE GENOMIC DNA]</scope>
    <source>
        <strain evidence="5 6">EI2</strain>
    </source>
</reference>
<dbReference type="GO" id="GO:0003677">
    <property type="term" value="F:DNA binding"/>
    <property type="evidence" value="ECO:0007669"/>
    <property type="project" value="UniProtKB-KW"/>
</dbReference>
<dbReference type="Pfam" id="PF02195">
    <property type="entry name" value="ParB_N"/>
    <property type="match status" value="1"/>
</dbReference>
<dbReference type="InterPro" id="IPR041468">
    <property type="entry name" value="HTH_ParB/Spo0J"/>
</dbReference>
<dbReference type="PANTHER" id="PTHR33375:SF1">
    <property type="entry name" value="CHROMOSOME-PARTITIONING PROTEIN PARB-RELATED"/>
    <property type="match status" value="1"/>
</dbReference>
<keyword evidence="3" id="KW-0238">DNA-binding</keyword>
<organism evidence="5 6">
    <name type="scientific">Candidatus Protochlamydia amoebophila</name>
    <dbReference type="NCBI Taxonomy" id="362787"/>
    <lineage>
        <taxon>Bacteria</taxon>
        <taxon>Pseudomonadati</taxon>
        <taxon>Chlamydiota</taxon>
        <taxon>Chlamydiia</taxon>
        <taxon>Parachlamydiales</taxon>
        <taxon>Parachlamydiaceae</taxon>
        <taxon>Candidatus Protochlamydia</taxon>
    </lineage>
</organism>
<dbReference type="InterPro" id="IPR036086">
    <property type="entry name" value="ParB/Sulfiredoxin_sf"/>
</dbReference>
<evidence type="ECO:0000259" key="4">
    <source>
        <dbReference type="SMART" id="SM00470"/>
    </source>
</evidence>
<name>A0A0C1JVC5_9BACT</name>
<evidence type="ECO:0000313" key="5">
    <source>
        <dbReference type="EMBL" id="KIC74366.1"/>
    </source>
</evidence>
<dbReference type="SUPFAM" id="SSF110849">
    <property type="entry name" value="ParB/Sulfiredoxin"/>
    <property type="match status" value="1"/>
</dbReference>
<feature type="domain" description="ParB-like N-terminal" evidence="4">
    <location>
        <begin position="14"/>
        <end position="105"/>
    </location>
</feature>
<comment type="similarity">
    <text evidence="1">Belongs to the ParB family.</text>
</comment>
<dbReference type="NCBIfam" id="TIGR00180">
    <property type="entry name" value="parB_part"/>
    <property type="match status" value="1"/>
</dbReference>
<dbReference type="InterPro" id="IPR004437">
    <property type="entry name" value="ParB/RepB/Spo0J"/>
</dbReference>
<dbReference type="GO" id="GO:0045881">
    <property type="term" value="P:positive regulation of sporulation resulting in formation of a cellular spore"/>
    <property type="evidence" value="ECO:0007669"/>
    <property type="project" value="TreeGrafter"/>
</dbReference>
<proteinExistence type="inferred from homology"/>
<evidence type="ECO:0000256" key="1">
    <source>
        <dbReference type="ARBA" id="ARBA00006295"/>
    </source>
</evidence>
<dbReference type="SMART" id="SM00470">
    <property type="entry name" value="ParB"/>
    <property type="match status" value="1"/>
</dbReference>
<dbReference type="FunFam" id="1.10.10.2830:FF:000001">
    <property type="entry name" value="Chromosome partitioning protein ParB"/>
    <property type="match status" value="1"/>
</dbReference>
<dbReference type="Gene3D" id="1.10.10.2830">
    <property type="match status" value="1"/>
</dbReference>
<keyword evidence="2" id="KW-0159">Chromosome partition</keyword>
<dbReference type="InterPro" id="IPR057240">
    <property type="entry name" value="ParB_dimer_C"/>
</dbReference>
<dbReference type="PANTHER" id="PTHR33375">
    <property type="entry name" value="CHROMOSOME-PARTITIONING PROTEIN PARB-RELATED"/>
    <property type="match status" value="1"/>
</dbReference>
<dbReference type="EMBL" id="JSAN01000011">
    <property type="protein sequence ID" value="KIC74366.1"/>
    <property type="molecule type" value="Genomic_DNA"/>
</dbReference>
<dbReference type="AlphaFoldDB" id="A0A0C1JVC5"/>
<dbReference type="Pfam" id="PF23552">
    <property type="entry name" value="ParB_C"/>
    <property type="match status" value="1"/>
</dbReference>